<evidence type="ECO:0000256" key="4">
    <source>
        <dbReference type="ARBA" id="ARBA00023136"/>
    </source>
</evidence>
<gene>
    <name evidence="7" type="ORF">SAMN04488011_11026</name>
</gene>
<dbReference type="OrthoDB" id="7917288at2"/>
<feature type="domain" description="Ferric oxidoreductase" evidence="6">
    <location>
        <begin position="55"/>
        <end position="168"/>
    </location>
</feature>
<name>A0A1H8LDC9_9RHOB</name>
<comment type="subcellular location">
    <subcellularLocation>
        <location evidence="1">Membrane</location>
        <topology evidence="1">Multi-pass membrane protein</topology>
    </subcellularLocation>
</comment>
<feature type="transmembrane region" description="Helical" evidence="5">
    <location>
        <begin position="183"/>
        <end position="202"/>
    </location>
</feature>
<evidence type="ECO:0000313" key="8">
    <source>
        <dbReference type="Proteomes" id="UP000199372"/>
    </source>
</evidence>
<proteinExistence type="predicted"/>
<dbReference type="EMBL" id="FOCM01000010">
    <property type="protein sequence ID" value="SEO03145.1"/>
    <property type="molecule type" value="Genomic_DNA"/>
</dbReference>
<sequence length="210" mass="22462">MWTSSFNRPETRAARHRKWLAWGALVIVLAVPLGVAAASPLLAWRQPIYIIGGFAGIVGLCLMLVQPLLALGALPGLSGATARRAHRVTGHALVAAIVLHVAALWITSPPDMLDALAFAAPTLFSTLGVMAMWLVLATGALALLRKRLRLSPRRWRRLHLPAVVAIVGLSVGHAVLIQGTMGWWSKLALSGLLIAAALTAVWRSLPRSPR</sequence>
<keyword evidence="8" id="KW-1185">Reference proteome</keyword>
<dbReference type="Proteomes" id="UP000199372">
    <property type="component" value="Unassembled WGS sequence"/>
</dbReference>
<dbReference type="AlphaFoldDB" id="A0A1H8LDC9"/>
<feature type="transmembrane region" description="Helical" evidence="5">
    <location>
        <begin position="156"/>
        <end position="177"/>
    </location>
</feature>
<feature type="transmembrane region" description="Helical" evidence="5">
    <location>
        <begin position="48"/>
        <end position="76"/>
    </location>
</feature>
<evidence type="ECO:0000313" key="7">
    <source>
        <dbReference type="EMBL" id="SEO03145.1"/>
    </source>
</evidence>
<evidence type="ECO:0000259" key="6">
    <source>
        <dbReference type="Pfam" id="PF01794"/>
    </source>
</evidence>
<keyword evidence="4 5" id="KW-0472">Membrane</keyword>
<feature type="transmembrane region" description="Helical" evidence="5">
    <location>
        <begin position="20"/>
        <end position="42"/>
    </location>
</feature>
<dbReference type="Pfam" id="PF01794">
    <property type="entry name" value="Ferric_reduct"/>
    <property type="match status" value="1"/>
</dbReference>
<keyword evidence="3 5" id="KW-1133">Transmembrane helix</keyword>
<keyword evidence="2 5" id="KW-0812">Transmembrane</keyword>
<dbReference type="RefSeq" id="WP_091846575.1">
    <property type="nucleotide sequence ID" value="NZ_FOCM01000010.1"/>
</dbReference>
<evidence type="ECO:0000256" key="5">
    <source>
        <dbReference type="SAM" id="Phobius"/>
    </source>
</evidence>
<dbReference type="InterPro" id="IPR013130">
    <property type="entry name" value="Fe3_Rdtase_TM_dom"/>
</dbReference>
<protein>
    <submittedName>
        <fullName evidence="7">Ferric reductase like transmembrane component</fullName>
    </submittedName>
</protein>
<feature type="transmembrane region" description="Helical" evidence="5">
    <location>
        <begin position="118"/>
        <end position="144"/>
    </location>
</feature>
<dbReference type="GO" id="GO:0016020">
    <property type="term" value="C:membrane"/>
    <property type="evidence" value="ECO:0007669"/>
    <property type="project" value="UniProtKB-SubCell"/>
</dbReference>
<evidence type="ECO:0000256" key="3">
    <source>
        <dbReference type="ARBA" id="ARBA00022989"/>
    </source>
</evidence>
<organism evidence="7 8">
    <name type="scientific">Palleronia pelagia</name>
    <dbReference type="NCBI Taxonomy" id="387096"/>
    <lineage>
        <taxon>Bacteria</taxon>
        <taxon>Pseudomonadati</taxon>
        <taxon>Pseudomonadota</taxon>
        <taxon>Alphaproteobacteria</taxon>
        <taxon>Rhodobacterales</taxon>
        <taxon>Roseobacteraceae</taxon>
        <taxon>Palleronia</taxon>
    </lineage>
</organism>
<feature type="transmembrane region" description="Helical" evidence="5">
    <location>
        <begin position="88"/>
        <end position="106"/>
    </location>
</feature>
<evidence type="ECO:0000256" key="2">
    <source>
        <dbReference type="ARBA" id="ARBA00022692"/>
    </source>
</evidence>
<evidence type="ECO:0000256" key="1">
    <source>
        <dbReference type="ARBA" id="ARBA00004141"/>
    </source>
</evidence>
<reference evidence="8" key="1">
    <citation type="submission" date="2016-10" db="EMBL/GenBank/DDBJ databases">
        <authorList>
            <person name="Varghese N."/>
            <person name="Submissions S."/>
        </authorList>
    </citation>
    <scope>NUCLEOTIDE SEQUENCE [LARGE SCALE GENOMIC DNA]</scope>
    <source>
        <strain evidence="8">DSM 26893</strain>
    </source>
</reference>
<accession>A0A1H8LDC9</accession>